<proteinExistence type="predicted"/>
<dbReference type="SUPFAM" id="SSF53706">
    <property type="entry name" value="Formate dehydrogenase/DMSO reductase, domains 1-3"/>
    <property type="match status" value="1"/>
</dbReference>
<dbReference type="PANTHER" id="PTHR43742">
    <property type="entry name" value="TRIMETHYLAMINE-N-OXIDE REDUCTASE"/>
    <property type="match status" value="1"/>
</dbReference>
<dbReference type="GO" id="GO:0016491">
    <property type="term" value="F:oxidoreductase activity"/>
    <property type="evidence" value="ECO:0007669"/>
    <property type="project" value="InterPro"/>
</dbReference>
<dbReference type="InterPro" id="IPR006656">
    <property type="entry name" value="Mopterin_OxRdtase"/>
</dbReference>
<comment type="caution">
    <text evidence="2">The sequence shown here is derived from an EMBL/GenBank/DDBJ whole genome shotgun (WGS) entry which is preliminary data.</text>
</comment>
<organism evidence="2">
    <name type="scientific">marine sediment metagenome</name>
    <dbReference type="NCBI Taxonomy" id="412755"/>
    <lineage>
        <taxon>unclassified sequences</taxon>
        <taxon>metagenomes</taxon>
        <taxon>ecological metagenomes</taxon>
    </lineage>
</organism>
<dbReference type="Pfam" id="PF00384">
    <property type="entry name" value="Molybdopterin"/>
    <property type="match status" value="1"/>
</dbReference>
<feature type="non-terminal residue" evidence="2">
    <location>
        <position position="104"/>
    </location>
</feature>
<accession>X0W424</accession>
<evidence type="ECO:0000259" key="1">
    <source>
        <dbReference type="Pfam" id="PF00384"/>
    </source>
</evidence>
<gene>
    <name evidence="2" type="ORF">S01H1_47919</name>
</gene>
<reference evidence="2" key="1">
    <citation type="journal article" date="2014" name="Front. Microbiol.">
        <title>High frequency of phylogenetically diverse reductive dehalogenase-homologous genes in deep subseafloor sedimentary metagenomes.</title>
        <authorList>
            <person name="Kawai M."/>
            <person name="Futagami T."/>
            <person name="Toyoda A."/>
            <person name="Takaki Y."/>
            <person name="Nishi S."/>
            <person name="Hori S."/>
            <person name="Arai W."/>
            <person name="Tsubouchi T."/>
            <person name="Morono Y."/>
            <person name="Uchiyama I."/>
            <person name="Ito T."/>
            <person name="Fujiyama A."/>
            <person name="Inagaki F."/>
            <person name="Takami H."/>
        </authorList>
    </citation>
    <scope>NUCLEOTIDE SEQUENCE</scope>
    <source>
        <strain evidence="2">Expedition CK06-06</strain>
    </source>
</reference>
<dbReference type="InterPro" id="IPR050612">
    <property type="entry name" value="Prok_Mopterin_Oxidored"/>
</dbReference>
<name>X0W424_9ZZZZ</name>
<dbReference type="Gene3D" id="3.40.228.10">
    <property type="entry name" value="Dimethylsulfoxide Reductase, domain 2"/>
    <property type="match status" value="1"/>
</dbReference>
<evidence type="ECO:0000313" key="2">
    <source>
        <dbReference type="EMBL" id="GAG25315.1"/>
    </source>
</evidence>
<feature type="domain" description="Molybdopterin oxidoreductase" evidence="1">
    <location>
        <begin position="3"/>
        <end position="87"/>
    </location>
</feature>
<sequence>MDSFSDIENSELIVVWGTNPATDLPPIDMKRILKAQKQGAEVVVIDPRKTATVKMTDGEWIPIRPGTDGALALGMINILVEEELYDEDFARNWTIGFEDLVKYT</sequence>
<protein>
    <recommendedName>
        <fullName evidence="1">Molybdopterin oxidoreductase domain-containing protein</fullName>
    </recommendedName>
</protein>
<dbReference type="AlphaFoldDB" id="X0W424"/>
<dbReference type="EMBL" id="BARS01030740">
    <property type="protein sequence ID" value="GAG25315.1"/>
    <property type="molecule type" value="Genomic_DNA"/>
</dbReference>